<evidence type="ECO:0000313" key="2">
    <source>
        <dbReference type="Proteomes" id="UP001164653"/>
    </source>
</evidence>
<sequence length="192" mass="22037">METKNDIPALHAETRAEWRDWLERNGQKEKAVWLIIHHKKSSKTSVYYPESIEEALCFGWIDSKSLKRDEESSYLMFTPRKAKGKWSSTNKERVERMTAEGLMTPAGQATIDLAKKTGTWDALVDAENGVVPEDLQELLAKNDAAEKHFQAFPKSAKRQILDWISSAKRPETRQQRIIQTVEMAAHNQRAKV</sequence>
<keyword evidence="2" id="KW-1185">Reference proteome</keyword>
<dbReference type="Proteomes" id="UP001164653">
    <property type="component" value="Chromosome"/>
</dbReference>
<accession>A0A9E8N931</accession>
<gene>
    <name evidence="1" type="ORF">ON006_20520</name>
</gene>
<dbReference type="Pfam" id="PF13376">
    <property type="entry name" value="OmdA"/>
    <property type="match status" value="1"/>
</dbReference>
<dbReference type="KEGG" id="dpf:ON006_20520"/>
<dbReference type="RefSeq" id="WP_244823728.1">
    <property type="nucleotide sequence ID" value="NZ_CP112998.1"/>
</dbReference>
<name>A0A9E8N931_9BACT</name>
<proteinExistence type="predicted"/>
<evidence type="ECO:0000313" key="1">
    <source>
        <dbReference type="EMBL" id="WAC10134.1"/>
    </source>
</evidence>
<protein>
    <submittedName>
        <fullName evidence="1">YdeI/OmpD-associated family protein</fullName>
    </submittedName>
</protein>
<dbReference type="EMBL" id="CP112998">
    <property type="protein sequence ID" value="WAC10134.1"/>
    <property type="molecule type" value="Genomic_DNA"/>
</dbReference>
<dbReference type="AlphaFoldDB" id="A0A9E8N931"/>
<organism evidence="1 2">
    <name type="scientific">Dyadobacter pollutisoli</name>
    <dbReference type="NCBI Taxonomy" id="2910158"/>
    <lineage>
        <taxon>Bacteria</taxon>
        <taxon>Pseudomonadati</taxon>
        <taxon>Bacteroidota</taxon>
        <taxon>Cytophagia</taxon>
        <taxon>Cytophagales</taxon>
        <taxon>Spirosomataceae</taxon>
        <taxon>Dyadobacter</taxon>
    </lineage>
</organism>
<reference evidence="1" key="1">
    <citation type="submission" date="2022-11" db="EMBL/GenBank/DDBJ databases">
        <title>Dyadobacter pollutisoli sp. nov., isolated from plastic dumped soil.</title>
        <authorList>
            <person name="Kim J.M."/>
            <person name="Kim K.R."/>
            <person name="Lee J.K."/>
            <person name="Hao L."/>
            <person name="Jeon C.O."/>
        </authorList>
    </citation>
    <scope>NUCLEOTIDE SEQUENCE</scope>
    <source>
        <strain evidence="1">U1</strain>
    </source>
</reference>